<accession>A0ABP0MR69</accession>
<evidence type="ECO:0000256" key="1">
    <source>
        <dbReference type="SAM" id="MobiDB-lite"/>
    </source>
</evidence>
<evidence type="ECO:0000313" key="3">
    <source>
        <dbReference type="Proteomes" id="UP001642484"/>
    </source>
</evidence>
<organism evidence="2 3">
    <name type="scientific">Durusdinium trenchii</name>
    <dbReference type="NCBI Taxonomy" id="1381693"/>
    <lineage>
        <taxon>Eukaryota</taxon>
        <taxon>Sar</taxon>
        <taxon>Alveolata</taxon>
        <taxon>Dinophyceae</taxon>
        <taxon>Suessiales</taxon>
        <taxon>Symbiodiniaceae</taxon>
        <taxon>Durusdinium</taxon>
    </lineage>
</organism>
<feature type="region of interest" description="Disordered" evidence="1">
    <location>
        <begin position="209"/>
        <end position="300"/>
    </location>
</feature>
<gene>
    <name evidence="2" type="ORF">CCMP2556_LOCUS26747</name>
</gene>
<proteinExistence type="predicted"/>
<dbReference type="Proteomes" id="UP001642484">
    <property type="component" value="Unassembled WGS sequence"/>
</dbReference>
<evidence type="ECO:0000313" key="2">
    <source>
        <dbReference type="EMBL" id="CAK9053207.1"/>
    </source>
</evidence>
<reference evidence="2 3" key="1">
    <citation type="submission" date="2024-02" db="EMBL/GenBank/DDBJ databases">
        <authorList>
            <person name="Chen Y."/>
            <person name="Shah S."/>
            <person name="Dougan E. K."/>
            <person name="Thang M."/>
            <person name="Chan C."/>
        </authorList>
    </citation>
    <scope>NUCLEOTIDE SEQUENCE [LARGE SCALE GENOMIC DNA]</scope>
</reference>
<dbReference type="InterPro" id="IPR011009">
    <property type="entry name" value="Kinase-like_dom_sf"/>
</dbReference>
<dbReference type="Gene3D" id="3.30.200.20">
    <property type="entry name" value="Phosphorylase Kinase, domain 1"/>
    <property type="match status" value="1"/>
</dbReference>
<comment type="caution">
    <text evidence="2">The sequence shown here is derived from an EMBL/GenBank/DDBJ whole genome shotgun (WGS) entry which is preliminary data.</text>
</comment>
<feature type="compositionally biased region" description="Basic and acidic residues" evidence="1">
    <location>
        <begin position="228"/>
        <end position="241"/>
    </location>
</feature>
<sequence>MADGTGPTVKGLSKYALLVFILPIRGKGCAAFHHACWFVKGSLKTGATPKNWLTSRPSAHMATPAVVPAPDPAAFSSFTGDALSKVCMVAKVLGNPTDSELNWLPKDTDAYKFLRKVCPQGSGVNLSSTYPRASSACLDLLKALLCWDPQERLTASDAQKHEYVKHYYPREPPPPPEPFDWTFDGFKPTTKTVQAKLYEECARYHPEIRARDGLSPSGAPAGGYPMKSEARPDRSPRHSQRDATPTKSKSERSITPVRGALNGLARAAMRFRSTTPPPNTGTPRSERRTSQPGVPDVRSR</sequence>
<name>A0ABP0MR69_9DINO</name>
<dbReference type="Gene3D" id="1.10.510.10">
    <property type="entry name" value="Transferase(Phosphotransferase) domain 1"/>
    <property type="match status" value="1"/>
</dbReference>
<dbReference type="EMBL" id="CAXAMN010018890">
    <property type="protein sequence ID" value="CAK9053207.1"/>
    <property type="molecule type" value="Genomic_DNA"/>
</dbReference>
<evidence type="ECO:0008006" key="4">
    <source>
        <dbReference type="Google" id="ProtNLM"/>
    </source>
</evidence>
<dbReference type="SUPFAM" id="SSF56112">
    <property type="entry name" value="Protein kinase-like (PK-like)"/>
    <property type="match status" value="1"/>
</dbReference>
<keyword evidence="3" id="KW-1185">Reference proteome</keyword>
<protein>
    <recommendedName>
        <fullName evidence="4">Protein kinase domain-containing protein</fullName>
    </recommendedName>
</protein>